<evidence type="ECO:0008006" key="3">
    <source>
        <dbReference type="Google" id="ProtNLM"/>
    </source>
</evidence>
<evidence type="ECO:0000313" key="1">
    <source>
        <dbReference type="EMBL" id="SEJ54775.1"/>
    </source>
</evidence>
<dbReference type="EMBL" id="FNYQ01000134">
    <property type="protein sequence ID" value="SEJ54775.1"/>
    <property type="molecule type" value="Genomic_DNA"/>
</dbReference>
<dbReference type="RefSeq" id="WP_211482017.1">
    <property type="nucleotide sequence ID" value="NZ_FNYQ01000134.1"/>
</dbReference>
<accession>A0A1H7A167</accession>
<sequence length="57" mass="6365">MSLAAEVAFEQGLTERQLSHESIRQALKRLGVGWKRAKTWITSPDPHYARKKSGATA</sequence>
<dbReference type="Proteomes" id="UP000199250">
    <property type="component" value="Unassembled WGS sequence"/>
</dbReference>
<proteinExistence type="predicted"/>
<protein>
    <recommendedName>
        <fullName evidence="3">Winged helix-turn helix</fullName>
    </recommendedName>
</protein>
<name>A0A1H7A167_9GAMM</name>
<dbReference type="AlphaFoldDB" id="A0A1H7A167"/>
<organism evidence="1 2">
    <name type="scientific">Azotobacter beijerinckii</name>
    <dbReference type="NCBI Taxonomy" id="170623"/>
    <lineage>
        <taxon>Bacteria</taxon>
        <taxon>Pseudomonadati</taxon>
        <taxon>Pseudomonadota</taxon>
        <taxon>Gammaproteobacteria</taxon>
        <taxon>Pseudomonadales</taxon>
        <taxon>Pseudomonadaceae</taxon>
        <taxon>Azotobacter</taxon>
    </lineage>
</organism>
<reference evidence="1 2" key="1">
    <citation type="submission" date="2016-10" db="EMBL/GenBank/DDBJ databases">
        <authorList>
            <person name="de Groot N.N."/>
        </authorList>
    </citation>
    <scope>NUCLEOTIDE SEQUENCE [LARGE SCALE GENOMIC DNA]</scope>
    <source>
        <strain evidence="1 2">DSM 373</strain>
    </source>
</reference>
<gene>
    <name evidence="1" type="ORF">SAMN04244572_04434</name>
</gene>
<evidence type="ECO:0000313" key="2">
    <source>
        <dbReference type="Proteomes" id="UP000199250"/>
    </source>
</evidence>